<accession>A0A9J6BH26</accession>
<dbReference type="EMBL" id="JADBJN010000004">
    <property type="protein sequence ID" value="KAG5669117.1"/>
    <property type="molecule type" value="Genomic_DNA"/>
</dbReference>
<reference evidence="1" key="1">
    <citation type="submission" date="2021-03" db="EMBL/GenBank/DDBJ databases">
        <title>Chromosome level genome of the anhydrobiotic midge Polypedilum vanderplanki.</title>
        <authorList>
            <person name="Yoshida Y."/>
            <person name="Kikawada T."/>
            <person name="Gusev O."/>
        </authorList>
    </citation>
    <scope>NUCLEOTIDE SEQUENCE</scope>
    <source>
        <strain evidence="1">NIAS01</strain>
        <tissue evidence="1">Whole body or cell culture</tissue>
    </source>
</reference>
<sequence>MKKAEKCLNSLDCCKIKTESIKNTTRSENCVKVAEKLVKYCIDLRKIYANISEINQKTVELHCKALRVIKDVNASIGFLASEKLVEILKENFDFLFENIQKSKGDFFENLSSMEFSISLLKDIEELKNELMTQISKNIVDVLTSEKCQITNEEIENLTFEVWNEFTVWDNVWEKELTGIFEEMNIKNENEVKETKIQFEKTSIEMTEKLNFLKITQEKTDESKKKFLAAKRKLKIHSLQSPYFGYSETSTSSLIQELKARKRPLEENKFEDDFCFSKKSKM</sequence>
<evidence type="ECO:0000313" key="2">
    <source>
        <dbReference type="Proteomes" id="UP001107558"/>
    </source>
</evidence>
<protein>
    <submittedName>
        <fullName evidence="1">Uncharacterized protein</fullName>
    </submittedName>
</protein>
<gene>
    <name evidence="1" type="ORF">PVAND_017013</name>
</gene>
<evidence type="ECO:0000313" key="1">
    <source>
        <dbReference type="EMBL" id="KAG5669117.1"/>
    </source>
</evidence>
<dbReference type="Proteomes" id="UP001107558">
    <property type="component" value="Chromosome 4"/>
</dbReference>
<proteinExistence type="predicted"/>
<dbReference type="AlphaFoldDB" id="A0A9J6BH26"/>
<keyword evidence="2" id="KW-1185">Reference proteome</keyword>
<organism evidence="1 2">
    <name type="scientific">Polypedilum vanderplanki</name>
    <name type="common">Sleeping chironomid midge</name>
    <dbReference type="NCBI Taxonomy" id="319348"/>
    <lineage>
        <taxon>Eukaryota</taxon>
        <taxon>Metazoa</taxon>
        <taxon>Ecdysozoa</taxon>
        <taxon>Arthropoda</taxon>
        <taxon>Hexapoda</taxon>
        <taxon>Insecta</taxon>
        <taxon>Pterygota</taxon>
        <taxon>Neoptera</taxon>
        <taxon>Endopterygota</taxon>
        <taxon>Diptera</taxon>
        <taxon>Nematocera</taxon>
        <taxon>Chironomoidea</taxon>
        <taxon>Chironomidae</taxon>
        <taxon>Chironominae</taxon>
        <taxon>Polypedilum</taxon>
        <taxon>Polypedilum</taxon>
    </lineage>
</organism>
<comment type="caution">
    <text evidence="1">The sequence shown here is derived from an EMBL/GenBank/DDBJ whole genome shotgun (WGS) entry which is preliminary data.</text>
</comment>
<name>A0A9J6BH26_POLVA</name>